<dbReference type="OrthoDB" id="3614395at2"/>
<evidence type="ECO:0000256" key="6">
    <source>
        <dbReference type="ARBA" id="ARBA00023136"/>
    </source>
</evidence>
<gene>
    <name evidence="10" type="ORF">N865_07025</name>
</gene>
<feature type="transmembrane region" description="Helical" evidence="7">
    <location>
        <begin position="198"/>
        <end position="218"/>
    </location>
</feature>
<evidence type="ECO:0000256" key="1">
    <source>
        <dbReference type="ARBA" id="ARBA00004651"/>
    </source>
</evidence>
<feature type="transmembrane region" description="Helical" evidence="7">
    <location>
        <begin position="137"/>
        <end position="158"/>
    </location>
</feature>
<keyword evidence="11" id="KW-1185">Reference proteome</keyword>
<comment type="similarity">
    <text evidence="7">Belongs to the binding-protein-dependent transport system permease family.</text>
</comment>
<evidence type="ECO:0000313" key="10">
    <source>
        <dbReference type="EMBL" id="EWT02041.1"/>
    </source>
</evidence>
<dbReference type="Pfam" id="PF00528">
    <property type="entry name" value="BPD_transp_1"/>
    <property type="match status" value="1"/>
</dbReference>
<evidence type="ECO:0000256" key="7">
    <source>
        <dbReference type="RuleBase" id="RU363032"/>
    </source>
</evidence>
<evidence type="ECO:0000256" key="5">
    <source>
        <dbReference type="ARBA" id="ARBA00022989"/>
    </source>
</evidence>
<dbReference type="PROSITE" id="PS50928">
    <property type="entry name" value="ABC_TM1"/>
    <property type="match status" value="1"/>
</dbReference>
<feature type="transmembrane region" description="Helical" evidence="7">
    <location>
        <begin position="40"/>
        <end position="63"/>
    </location>
</feature>
<dbReference type="AlphaFoldDB" id="W9G7B5"/>
<dbReference type="Proteomes" id="UP000019489">
    <property type="component" value="Unassembled WGS sequence"/>
</dbReference>
<dbReference type="InterPro" id="IPR000515">
    <property type="entry name" value="MetI-like"/>
</dbReference>
<protein>
    <submittedName>
        <fullName evidence="10">ABC transporter permease</fullName>
    </submittedName>
</protein>
<dbReference type="InterPro" id="IPR051393">
    <property type="entry name" value="ABC_transporter_permease"/>
</dbReference>
<keyword evidence="6 7" id="KW-0472">Membrane</keyword>
<evidence type="ECO:0000313" key="11">
    <source>
        <dbReference type="Proteomes" id="UP000019489"/>
    </source>
</evidence>
<dbReference type="CDD" id="cd06261">
    <property type="entry name" value="TM_PBP2"/>
    <property type="match status" value="1"/>
</dbReference>
<comment type="caution">
    <text evidence="10">The sequence shown here is derived from an EMBL/GenBank/DDBJ whole genome shotgun (WGS) entry which is preliminary data.</text>
</comment>
<dbReference type="Gene3D" id="1.10.3720.10">
    <property type="entry name" value="MetI-like"/>
    <property type="match status" value="1"/>
</dbReference>
<feature type="transmembrane region" description="Helical" evidence="7">
    <location>
        <begin position="104"/>
        <end position="125"/>
    </location>
</feature>
<dbReference type="SUPFAM" id="SSF161098">
    <property type="entry name" value="MetI-like"/>
    <property type="match status" value="1"/>
</dbReference>
<dbReference type="GO" id="GO:0005886">
    <property type="term" value="C:plasma membrane"/>
    <property type="evidence" value="ECO:0007669"/>
    <property type="project" value="UniProtKB-SubCell"/>
</dbReference>
<keyword evidence="3" id="KW-1003">Cell membrane</keyword>
<comment type="subcellular location">
    <subcellularLocation>
        <location evidence="1 7">Cell membrane</location>
        <topology evidence="1 7">Multi-pass membrane protein</topology>
    </subcellularLocation>
</comment>
<evidence type="ECO:0000256" key="2">
    <source>
        <dbReference type="ARBA" id="ARBA00022448"/>
    </source>
</evidence>
<organism evidence="10 11">
    <name type="scientific">Intrasporangium oryzae NRRL B-24470</name>
    <dbReference type="NCBI Taxonomy" id="1386089"/>
    <lineage>
        <taxon>Bacteria</taxon>
        <taxon>Bacillati</taxon>
        <taxon>Actinomycetota</taxon>
        <taxon>Actinomycetes</taxon>
        <taxon>Micrococcales</taxon>
        <taxon>Intrasporangiaceae</taxon>
        <taxon>Intrasporangium</taxon>
    </lineage>
</organism>
<name>W9G7B5_9MICO</name>
<proteinExistence type="inferred from homology"/>
<feature type="transmembrane region" description="Helical" evidence="7">
    <location>
        <begin position="299"/>
        <end position="318"/>
    </location>
</feature>
<reference evidence="10 11" key="1">
    <citation type="submission" date="2013-08" db="EMBL/GenBank/DDBJ databases">
        <title>Intrasporangium oryzae NRRL B-24470.</title>
        <authorList>
            <person name="Liu H."/>
            <person name="Wang G."/>
        </authorList>
    </citation>
    <scope>NUCLEOTIDE SEQUENCE [LARGE SCALE GENOMIC DNA]</scope>
    <source>
        <strain evidence="10 11">NRRL B-24470</strain>
    </source>
</reference>
<dbReference type="PATRIC" id="fig|1386089.3.peg.1638"/>
<keyword evidence="5 7" id="KW-1133">Transmembrane helix</keyword>
<dbReference type="EMBL" id="AWSA01000014">
    <property type="protein sequence ID" value="EWT02041.1"/>
    <property type="molecule type" value="Genomic_DNA"/>
</dbReference>
<evidence type="ECO:0000256" key="3">
    <source>
        <dbReference type="ARBA" id="ARBA00022475"/>
    </source>
</evidence>
<evidence type="ECO:0000256" key="8">
    <source>
        <dbReference type="SAM" id="MobiDB-lite"/>
    </source>
</evidence>
<dbReference type="PANTHER" id="PTHR30193:SF37">
    <property type="entry name" value="INNER MEMBRANE ABC TRANSPORTER PERMEASE PROTEIN YCJO"/>
    <property type="match status" value="1"/>
</dbReference>
<feature type="domain" description="ABC transmembrane type-1" evidence="9">
    <location>
        <begin position="100"/>
        <end position="315"/>
    </location>
</feature>
<feature type="region of interest" description="Disordered" evidence="8">
    <location>
        <begin position="1"/>
        <end position="27"/>
    </location>
</feature>
<dbReference type="PANTHER" id="PTHR30193">
    <property type="entry name" value="ABC TRANSPORTER PERMEASE PROTEIN"/>
    <property type="match status" value="1"/>
</dbReference>
<dbReference type="GO" id="GO:0055085">
    <property type="term" value="P:transmembrane transport"/>
    <property type="evidence" value="ECO:0007669"/>
    <property type="project" value="InterPro"/>
</dbReference>
<keyword evidence="4 7" id="KW-0812">Transmembrane</keyword>
<feature type="transmembrane region" description="Helical" evidence="7">
    <location>
        <begin position="239"/>
        <end position="259"/>
    </location>
</feature>
<dbReference type="STRING" id="1386089.N865_07025"/>
<accession>W9G7B5</accession>
<sequence length="328" mass="36884">MTVHSPLRTEFPGRPEPAERTPTPTRPAWRRRLTRADEKASPYLYVSPFFILFGLVGLFPLVYTAYVSVHEWNLIGGEGDFVGLKNYTDVLAQPYFWNALRNTISIFLLSSVPQIILALLIAAALDSGLRARTFWRMGVLLPYVVAPVAVALIFSNLFGDKFGLFNHLLGLVGLDPIQWHKDVLPSHVAIATMVNFRWTGYNALIFLAAMQAIPRDYYEAAMIDGAGRIRTFFSITIPQLRATIIFVVITSTIGGLQIFDEPRMYDTAGMGGADRQWQTLTLYLYHLGWTQKNFGRASAVAWMLFLIVVVFAVINFLVTRRISSKGSR</sequence>
<dbReference type="eggNOG" id="COG1175">
    <property type="taxonomic scope" value="Bacteria"/>
</dbReference>
<keyword evidence="2 7" id="KW-0813">Transport</keyword>
<dbReference type="InterPro" id="IPR035906">
    <property type="entry name" value="MetI-like_sf"/>
</dbReference>
<evidence type="ECO:0000256" key="4">
    <source>
        <dbReference type="ARBA" id="ARBA00022692"/>
    </source>
</evidence>
<evidence type="ECO:0000259" key="9">
    <source>
        <dbReference type="PROSITE" id="PS50928"/>
    </source>
</evidence>
<dbReference type="RefSeq" id="WP_051510344.1">
    <property type="nucleotide sequence ID" value="NZ_AWSA01000014.1"/>
</dbReference>